<feature type="domain" description="Nudix hydrolase" evidence="1">
    <location>
        <begin position="46"/>
        <end position="173"/>
    </location>
</feature>
<dbReference type="InterPro" id="IPR000086">
    <property type="entry name" value="NUDIX_hydrolase_dom"/>
</dbReference>
<dbReference type="STRING" id="1653476.THC_0496"/>
<reference evidence="2 3" key="1">
    <citation type="journal article" date="2016" name="Int. J. Syst. Evol. Microbiol.">
        <title>Caldimicrobium thiodismutans sp. nov., a sulfur-disproportionating bacterium isolated from a hot spring, and emended description of the genus Caldimicrobium.</title>
        <authorList>
            <person name="Kojima H."/>
            <person name="Umezawa K."/>
            <person name="Fukui M."/>
        </authorList>
    </citation>
    <scope>NUCLEOTIDE SEQUENCE [LARGE SCALE GENOMIC DNA]</scope>
    <source>
        <strain evidence="2 3">TF1</strain>
    </source>
</reference>
<name>A0A0U4W156_9BACT</name>
<evidence type="ECO:0000313" key="3">
    <source>
        <dbReference type="Proteomes" id="UP000068196"/>
    </source>
</evidence>
<dbReference type="Proteomes" id="UP000068196">
    <property type="component" value="Chromosome"/>
</dbReference>
<sequence length="185" mass="21202">MVEGKKRGRKPKESLDRIKREPLEIVDENCEPLGVLSRGEVHARGLSHKAVHIFIFNSKGEIYLQKRNLDREEHPGLWSSSASGHLSPGEPLLLAAQRELKEELKLKVKLDEAFKVKPCAETNWECTTLFVGNTDKLPKPNPSEISEGKFFSISELERLIAESPEIFSPTFIYLWRIYKEYLAQE</sequence>
<proteinExistence type="predicted"/>
<dbReference type="PANTHER" id="PTHR10885:SF20">
    <property type="entry name" value="NUDIX HYDROLASE DOMAIN-CONTAINING PROTEIN"/>
    <property type="match status" value="1"/>
</dbReference>
<organism evidence="2 3">
    <name type="scientific">Caldimicrobium thiodismutans</name>
    <dbReference type="NCBI Taxonomy" id="1653476"/>
    <lineage>
        <taxon>Bacteria</taxon>
        <taxon>Pseudomonadati</taxon>
        <taxon>Thermodesulfobacteriota</taxon>
        <taxon>Thermodesulfobacteria</taxon>
        <taxon>Thermodesulfobacteriales</taxon>
        <taxon>Thermodesulfobacteriaceae</taxon>
        <taxon>Caldimicrobium</taxon>
    </lineage>
</organism>
<dbReference type="GO" id="GO:0009240">
    <property type="term" value="P:isopentenyl diphosphate biosynthetic process"/>
    <property type="evidence" value="ECO:0007669"/>
    <property type="project" value="TreeGrafter"/>
</dbReference>
<keyword evidence="3" id="KW-1185">Reference proteome</keyword>
<gene>
    <name evidence="2" type="ORF">THC_0496</name>
</gene>
<dbReference type="GO" id="GO:0004452">
    <property type="term" value="F:isopentenyl-diphosphate delta-isomerase activity"/>
    <property type="evidence" value="ECO:0007669"/>
    <property type="project" value="TreeGrafter"/>
</dbReference>
<reference evidence="3" key="2">
    <citation type="journal article" date="2016" name="Int. J. Syst. Evol. Microbiol.">
        <title>Caldimicrobium thiodismutans sp. nov., a sulfur-disproportionating bacterium isolated from a hot spring.</title>
        <authorList>
            <person name="Kojima H."/>
            <person name="Umezawa K."/>
            <person name="Fukui M."/>
        </authorList>
    </citation>
    <scope>NUCLEOTIDE SEQUENCE [LARGE SCALE GENOMIC DNA]</scope>
    <source>
        <strain evidence="3">TF1</strain>
    </source>
</reference>
<dbReference type="KEGG" id="cthi:THC_0496"/>
<dbReference type="AlphaFoldDB" id="A0A0U4W156"/>
<evidence type="ECO:0000259" key="1">
    <source>
        <dbReference type="PROSITE" id="PS51462"/>
    </source>
</evidence>
<dbReference type="PROSITE" id="PS51462">
    <property type="entry name" value="NUDIX"/>
    <property type="match status" value="1"/>
</dbReference>
<evidence type="ECO:0000313" key="2">
    <source>
        <dbReference type="EMBL" id="BAU22890.1"/>
    </source>
</evidence>
<dbReference type="RefSeq" id="WP_068512846.1">
    <property type="nucleotide sequence ID" value="NZ_AP014945.1"/>
</dbReference>
<dbReference type="CDD" id="cd04692">
    <property type="entry name" value="NUDIX_Hydrolase"/>
    <property type="match status" value="1"/>
</dbReference>
<protein>
    <recommendedName>
        <fullName evidence="1">Nudix hydrolase domain-containing protein</fullName>
    </recommendedName>
</protein>
<dbReference type="SUPFAM" id="SSF55811">
    <property type="entry name" value="Nudix"/>
    <property type="match status" value="1"/>
</dbReference>
<dbReference type="OrthoDB" id="9804563at2"/>
<dbReference type="InterPro" id="IPR015797">
    <property type="entry name" value="NUDIX_hydrolase-like_dom_sf"/>
</dbReference>
<dbReference type="EMBL" id="AP014945">
    <property type="protein sequence ID" value="BAU22890.1"/>
    <property type="molecule type" value="Genomic_DNA"/>
</dbReference>
<accession>A0A0U4W156</accession>
<dbReference type="GO" id="GO:0005737">
    <property type="term" value="C:cytoplasm"/>
    <property type="evidence" value="ECO:0007669"/>
    <property type="project" value="TreeGrafter"/>
</dbReference>
<dbReference type="PANTHER" id="PTHR10885">
    <property type="entry name" value="ISOPENTENYL-DIPHOSPHATE DELTA-ISOMERASE"/>
    <property type="match status" value="1"/>
</dbReference>
<dbReference type="Gene3D" id="3.90.79.10">
    <property type="entry name" value="Nucleoside Triphosphate Pyrophosphohydrolase"/>
    <property type="match status" value="1"/>
</dbReference>
<dbReference type="Pfam" id="PF00293">
    <property type="entry name" value="NUDIX"/>
    <property type="match status" value="1"/>
</dbReference>